<dbReference type="PANTHER" id="PTHR34800:SF1">
    <property type="entry name" value="TETRAPYRROLE-BINDING PROTEIN, CHLOROPLASTIC"/>
    <property type="match status" value="1"/>
</dbReference>
<dbReference type="Gene3D" id="1.25.40.620">
    <property type="match status" value="1"/>
</dbReference>
<organism evidence="3 4">
    <name type="scientific">Lyngbya aestuarii BL J</name>
    <dbReference type="NCBI Taxonomy" id="1348334"/>
    <lineage>
        <taxon>Bacteria</taxon>
        <taxon>Bacillati</taxon>
        <taxon>Cyanobacteriota</taxon>
        <taxon>Cyanophyceae</taxon>
        <taxon>Oscillatoriophycideae</taxon>
        <taxon>Oscillatoriales</taxon>
        <taxon>Microcoleaceae</taxon>
        <taxon>Lyngbya</taxon>
    </lineage>
</organism>
<dbReference type="PANTHER" id="PTHR34800">
    <property type="entry name" value="TETRAPYRROLE-BINDING PROTEIN, CHLOROPLASTIC"/>
    <property type="match status" value="1"/>
</dbReference>
<dbReference type="AlphaFoldDB" id="U7QLD8"/>
<evidence type="ECO:0000313" key="3">
    <source>
        <dbReference type="EMBL" id="ERT08779.1"/>
    </source>
</evidence>
<keyword evidence="1" id="KW-0812">Transmembrane</keyword>
<dbReference type="Proteomes" id="UP000017127">
    <property type="component" value="Unassembled WGS sequence"/>
</dbReference>
<feature type="domain" description="GUN4-like" evidence="2">
    <location>
        <begin position="64"/>
        <end position="198"/>
    </location>
</feature>
<dbReference type="GO" id="GO:0046906">
    <property type="term" value="F:tetrapyrrole binding"/>
    <property type="evidence" value="ECO:0007669"/>
    <property type="project" value="TreeGrafter"/>
</dbReference>
<gene>
    <name evidence="3" type="ORF">M595_1322</name>
</gene>
<dbReference type="SUPFAM" id="SSF140869">
    <property type="entry name" value="GUN4-like"/>
    <property type="match status" value="1"/>
</dbReference>
<protein>
    <submittedName>
        <fullName evidence="3">GUN4-like family protein</fullName>
    </submittedName>
</protein>
<feature type="transmembrane region" description="Helical" evidence="1">
    <location>
        <begin position="22"/>
        <end position="42"/>
    </location>
</feature>
<keyword evidence="4" id="KW-1185">Reference proteome</keyword>
<keyword evidence="1" id="KW-0472">Membrane</keyword>
<dbReference type="CDD" id="cd16383">
    <property type="entry name" value="GUN4"/>
    <property type="match status" value="1"/>
</dbReference>
<dbReference type="InterPro" id="IPR037215">
    <property type="entry name" value="GUN4-like_sf"/>
</dbReference>
<keyword evidence="1" id="KW-1133">Transmembrane helix</keyword>
<dbReference type="InterPro" id="IPR008629">
    <property type="entry name" value="GUN4-like"/>
</dbReference>
<accession>U7QLD8</accession>
<evidence type="ECO:0000259" key="2">
    <source>
        <dbReference type="Pfam" id="PF05419"/>
    </source>
</evidence>
<comment type="caution">
    <text evidence="3">The sequence shown here is derived from an EMBL/GenBank/DDBJ whole genome shotgun (WGS) entry which is preliminary data.</text>
</comment>
<evidence type="ECO:0000256" key="1">
    <source>
        <dbReference type="SAM" id="Phobius"/>
    </source>
</evidence>
<dbReference type="GO" id="GO:0030288">
    <property type="term" value="C:outer membrane-bounded periplasmic space"/>
    <property type="evidence" value="ECO:0007669"/>
    <property type="project" value="TreeGrafter"/>
</dbReference>
<sequence>MFTLELNQTCKMLINTDKKTQFNFWILIAFILGFSGLFLGISPKQFPAENARAVESEARKQIKNQLYKELEYWLKRKEWKLADLITGKILLNLVDSTEKGWFDIEAQQQIPCQDINKIDQLWLKYSENRFGFSVQKQVFLKHNNDLQGYNEPIKFNNWTDGHEQFARDVGWLKEGRWLKYSELVWNNIKNAPKGHLPIGVRVCTFGENPQLCWGIKTGLRFSLLSRQCIIN</sequence>
<proteinExistence type="predicted"/>
<evidence type="ECO:0000313" key="4">
    <source>
        <dbReference type="Proteomes" id="UP000017127"/>
    </source>
</evidence>
<reference evidence="3 4" key="1">
    <citation type="journal article" date="2013" name="Front. Microbiol.">
        <title>Comparative genomic analyses of the cyanobacterium, Lyngbya aestuarii BL J, a powerful hydrogen producer.</title>
        <authorList>
            <person name="Kothari A."/>
            <person name="Vaughn M."/>
            <person name="Garcia-Pichel F."/>
        </authorList>
    </citation>
    <scope>NUCLEOTIDE SEQUENCE [LARGE SCALE GENOMIC DNA]</scope>
    <source>
        <strain evidence="3 4">BL J</strain>
    </source>
</reference>
<dbReference type="Pfam" id="PF05419">
    <property type="entry name" value="GUN4"/>
    <property type="match status" value="1"/>
</dbReference>
<name>U7QLD8_9CYAN</name>
<dbReference type="Gene3D" id="1.10.10.1770">
    <property type="entry name" value="Gun4-like"/>
    <property type="match status" value="1"/>
</dbReference>
<dbReference type="EMBL" id="AUZM01000008">
    <property type="protein sequence ID" value="ERT08779.1"/>
    <property type="molecule type" value="Genomic_DNA"/>
</dbReference>